<gene>
    <name evidence="1" type="ORF">DGQ38_00845</name>
</gene>
<organism evidence="1 2">
    <name type="scientific">Zunongwangia profunda</name>
    <dbReference type="NCBI Taxonomy" id="398743"/>
    <lineage>
        <taxon>Bacteria</taxon>
        <taxon>Pseudomonadati</taxon>
        <taxon>Bacteroidota</taxon>
        <taxon>Flavobacteriia</taxon>
        <taxon>Flavobacteriales</taxon>
        <taxon>Flavobacteriaceae</taxon>
        <taxon>Zunongwangia</taxon>
    </lineage>
</organism>
<reference evidence="1 2" key="1">
    <citation type="journal article" date="2018" name="Nat. Biotechnol.">
        <title>A standardized bacterial taxonomy based on genome phylogeny substantially revises the tree of life.</title>
        <authorList>
            <person name="Parks D.H."/>
            <person name="Chuvochina M."/>
            <person name="Waite D.W."/>
            <person name="Rinke C."/>
            <person name="Skarshewski A."/>
            <person name="Chaumeil P.A."/>
            <person name="Hugenholtz P."/>
        </authorList>
    </citation>
    <scope>NUCLEOTIDE SEQUENCE [LARGE SCALE GENOMIC DNA]</scope>
    <source>
        <strain evidence="1">UBA9359</strain>
    </source>
</reference>
<dbReference type="Proteomes" id="UP000264330">
    <property type="component" value="Unassembled WGS sequence"/>
</dbReference>
<dbReference type="EMBL" id="DPMF01000016">
    <property type="protein sequence ID" value="HCV79584.1"/>
    <property type="molecule type" value="Genomic_DNA"/>
</dbReference>
<evidence type="ECO:0000313" key="2">
    <source>
        <dbReference type="Proteomes" id="UP000264330"/>
    </source>
</evidence>
<accession>A0A3D5IV82</accession>
<protein>
    <submittedName>
        <fullName evidence="1">Uncharacterized protein</fullName>
    </submittedName>
</protein>
<dbReference type="AlphaFoldDB" id="A0A3D5IV82"/>
<evidence type="ECO:0000313" key="1">
    <source>
        <dbReference type="EMBL" id="HCV79584.1"/>
    </source>
</evidence>
<sequence>MKLDYSGKHLKTYRIVERANQLLISPFFKAEVNNLLATYCKKELSEEFLAILETEERVLVKTTFSPFSKKKIFFKSNSLYVNTLRLKSSHRDALASLMHSVLNVADENHSISKLLDFENQRQKNHFFNKFGAISKSYI</sequence>
<name>A0A3D5IV82_9FLAO</name>
<proteinExistence type="predicted"/>
<dbReference type="RefSeq" id="WP_272957566.1">
    <property type="nucleotide sequence ID" value="NZ_CAJXAW010000140.1"/>
</dbReference>
<comment type="caution">
    <text evidence="1">The sequence shown here is derived from an EMBL/GenBank/DDBJ whole genome shotgun (WGS) entry which is preliminary data.</text>
</comment>